<dbReference type="PANTHER" id="PTHR47510:SF3">
    <property type="entry name" value="ENDO_EXONUCLEASE_PHOSPHATASE DOMAIN-CONTAINING PROTEIN"/>
    <property type="match status" value="1"/>
</dbReference>
<accession>A0AAE0UWW3</accession>
<comment type="caution">
    <text evidence="1">The sequence shown here is derived from an EMBL/GenBank/DDBJ whole genome shotgun (WGS) entry which is preliminary data.</text>
</comment>
<reference evidence="1" key="1">
    <citation type="submission" date="2023-06" db="EMBL/GenBank/DDBJ databases">
        <title>Male Hemibagrus guttatus genome.</title>
        <authorList>
            <person name="Bian C."/>
        </authorList>
    </citation>
    <scope>NUCLEOTIDE SEQUENCE</scope>
    <source>
        <strain evidence="1">Male_cb2023</strain>
        <tissue evidence="1">Muscle</tissue>
    </source>
</reference>
<gene>
    <name evidence="1" type="ORF">QTP70_001061</name>
</gene>
<keyword evidence="2" id="KW-1185">Reference proteome</keyword>
<dbReference type="Proteomes" id="UP001274896">
    <property type="component" value="Unassembled WGS sequence"/>
</dbReference>
<dbReference type="SUPFAM" id="SSF56219">
    <property type="entry name" value="DNase I-like"/>
    <property type="match status" value="1"/>
</dbReference>
<organism evidence="1 2">
    <name type="scientific">Hemibagrus guttatus</name>
    <dbReference type="NCBI Taxonomy" id="175788"/>
    <lineage>
        <taxon>Eukaryota</taxon>
        <taxon>Metazoa</taxon>
        <taxon>Chordata</taxon>
        <taxon>Craniata</taxon>
        <taxon>Vertebrata</taxon>
        <taxon>Euteleostomi</taxon>
        <taxon>Actinopterygii</taxon>
        <taxon>Neopterygii</taxon>
        <taxon>Teleostei</taxon>
        <taxon>Ostariophysi</taxon>
        <taxon>Siluriformes</taxon>
        <taxon>Bagridae</taxon>
        <taxon>Hemibagrus</taxon>
    </lineage>
</organism>
<sequence length="291" mass="33501">MSSLWKTMTNGHRARVNFQRDIRCFTKTWLNTAVLDHTIQPAKFFLVHRMDRTMESGKTREGGVCLMVNNSWCDSASFSPLSRSCSPNLEILTIKCRPFYLPQEFSSVIVSTIYIQPQADTDTALWELHEDLTLHQTQHHGAALIVVGNFNSAHIRCAVPNFHQHITSPTRAGRTLDHCYTQFKDCYKTQSRSPFGKSDHAAIFLMPRYKQRLKQEDPVQWKVARWMDQSLVTLQDTVDDADSDIFRHGSDDINEFMEAVLGLKRMAQFTKLSSENFPIRSRGWIKPSTML</sequence>
<dbReference type="EMBL" id="JAUCMX010000015">
    <property type="protein sequence ID" value="KAK3521209.1"/>
    <property type="molecule type" value="Genomic_DNA"/>
</dbReference>
<dbReference type="PANTHER" id="PTHR47510">
    <property type="entry name" value="REVERSE TRANSCRIPTASE DOMAIN-CONTAINING PROTEIN"/>
    <property type="match status" value="1"/>
</dbReference>
<name>A0AAE0UWW3_9TELE</name>
<evidence type="ECO:0008006" key="3">
    <source>
        <dbReference type="Google" id="ProtNLM"/>
    </source>
</evidence>
<dbReference type="AlphaFoldDB" id="A0AAE0UWW3"/>
<dbReference type="Gene3D" id="3.60.10.10">
    <property type="entry name" value="Endonuclease/exonuclease/phosphatase"/>
    <property type="match status" value="1"/>
</dbReference>
<evidence type="ECO:0000313" key="2">
    <source>
        <dbReference type="Proteomes" id="UP001274896"/>
    </source>
</evidence>
<protein>
    <recommendedName>
        <fullName evidence="3">Reverse transcriptase</fullName>
    </recommendedName>
</protein>
<dbReference type="InterPro" id="IPR036691">
    <property type="entry name" value="Endo/exonu/phosph_ase_sf"/>
</dbReference>
<evidence type="ECO:0000313" key="1">
    <source>
        <dbReference type="EMBL" id="KAK3521209.1"/>
    </source>
</evidence>
<proteinExistence type="predicted"/>